<comment type="similarity">
    <text evidence="2">Belongs to the DivIVA family.</text>
</comment>
<sequence>MLVLGLTPNEILNKEFNTRFRGYDTDQVNDYLDIIVADYERNIQEIHDLKQELATAKEKNAYFAQLQESLNSSIVVAQEAADRLKQNARKEAELILFEAEKEADRIVGTASDRARNIVTETEALRRSSKTYRQRLENLIRSQLDIVSGEEYKVLFDEAFESELKVEDFREATERASQRVDQIEKNSQEDFDQAEQMIPDKDQTIFVPRDMSYVSERDKVENSADQVTENIEETSADPNHLHVEGTDYTVEPEKPSESVLGQTIRIDLPKQDD</sequence>
<gene>
    <name evidence="7" type="ORF">SAMN04488558_10695</name>
</gene>
<keyword evidence="3" id="KW-0963">Cytoplasm</keyword>
<evidence type="ECO:0000256" key="3">
    <source>
        <dbReference type="ARBA" id="ARBA00022490"/>
    </source>
</evidence>
<dbReference type="InterPro" id="IPR019933">
    <property type="entry name" value="DivIVA_domain"/>
</dbReference>
<dbReference type="Proteomes" id="UP000198833">
    <property type="component" value="Unassembled WGS sequence"/>
</dbReference>
<proteinExistence type="inferred from homology"/>
<dbReference type="NCBIfam" id="TIGR03544">
    <property type="entry name" value="DivI1A_domain"/>
    <property type="match status" value="1"/>
</dbReference>
<keyword evidence="5" id="KW-0175">Coiled coil</keyword>
<dbReference type="PANTHER" id="PTHR35794:SF2">
    <property type="entry name" value="CELL DIVISION PROTEIN DIVIVA"/>
    <property type="match status" value="1"/>
</dbReference>
<dbReference type="Pfam" id="PF05103">
    <property type="entry name" value="DivIVA"/>
    <property type="match status" value="1"/>
</dbReference>
<keyword evidence="4" id="KW-0132">Cell division</keyword>
<keyword evidence="8" id="KW-1185">Reference proteome</keyword>
<organism evidence="7 8">
    <name type="scientific">Ignavigranum ruoffiae</name>
    <dbReference type="NCBI Taxonomy" id="89093"/>
    <lineage>
        <taxon>Bacteria</taxon>
        <taxon>Bacillati</taxon>
        <taxon>Bacillota</taxon>
        <taxon>Bacilli</taxon>
        <taxon>Lactobacillales</taxon>
        <taxon>Aerococcaceae</taxon>
        <taxon>Ignavigranum</taxon>
    </lineage>
</organism>
<evidence type="ECO:0000256" key="2">
    <source>
        <dbReference type="ARBA" id="ARBA00009008"/>
    </source>
</evidence>
<keyword evidence="6" id="KW-0131">Cell cycle</keyword>
<dbReference type="PANTHER" id="PTHR35794">
    <property type="entry name" value="CELL DIVISION PROTEIN DIVIVA"/>
    <property type="match status" value="1"/>
</dbReference>
<evidence type="ECO:0000256" key="4">
    <source>
        <dbReference type="ARBA" id="ARBA00022618"/>
    </source>
</evidence>
<dbReference type="EMBL" id="FOEN01000006">
    <property type="protein sequence ID" value="SEQ20438.1"/>
    <property type="molecule type" value="Genomic_DNA"/>
</dbReference>
<evidence type="ECO:0000313" key="8">
    <source>
        <dbReference type="Proteomes" id="UP000198833"/>
    </source>
</evidence>
<evidence type="ECO:0000256" key="6">
    <source>
        <dbReference type="ARBA" id="ARBA00023306"/>
    </source>
</evidence>
<dbReference type="InterPro" id="IPR007793">
    <property type="entry name" value="DivIVA_fam"/>
</dbReference>
<dbReference type="Gene3D" id="6.10.250.660">
    <property type="match status" value="1"/>
</dbReference>
<evidence type="ECO:0000256" key="5">
    <source>
        <dbReference type="ARBA" id="ARBA00023054"/>
    </source>
</evidence>
<evidence type="ECO:0000256" key="1">
    <source>
        <dbReference type="ARBA" id="ARBA00004496"/>
    </source>
</evidence>
<dbReference type="GO" id="GO:0005737">
    <property type="term" value="C:cytoplasm"/>
    <property type="evidence" value="ECO:0007669"/>
    <property type="project" value="UniProtKB-SubCell"/>
</dbReference>
<dbReference type="GO" id="GO:0051301">
    <property type="term" value="P:cell division"/>
    <property type="evidence" value="ECO:0007669"/>
    <property type="project" value="UniProtKB-KW"/>
</dbReference>
<protein>
    <submittedName>
        <fullName evidence="7">DivIVA protein</fullName>
    </submittedName>
</protein>
<evidence type="ECO:0000313" key="7">
    <source>
        <dbReference type="EMBL" id="SEQ20438.1"/>
    </source>
</evidence>
<reference evidence="7 8" key="1">
    <citation type="submission" date="2016-10" db="EMBL/GenBank/DDBJ databases">
        <authorList>
            <person name="de Groot N.N."/>
        </authorList>
    </citation>
    <scope>NUCLEOTIDE SEQUENCE [LARGE SCALE GENOMIC DNA]</scope>
    <source>
        <strain evidence="7 8">DSM 15695</strain>
    </source>
</reference>
<dbReference type="STRING" id="89093.SAMN04488558_10695"/>
<name>A0A1H9E696_9LACT</name>
<comment type="subcellular location">
    <subcellularLocation>
        <location evidence="1">Cytoplasm</location>
    </subcellularLocation>
</comment>
<dbReference type="AlphaFoldDB" id="A0A1H9E696"/>
<accession>A0A1H9E696</accession>